<dbReference type="EMBL" id="AP008955">
    <property type="protein sequence ID" value="BAH44523.1"/>
    <property type="molecule type" value="Genomic_DNA"/>
</dbReference>
<protein>
    <recommendedName>
        <fullName evidence="1">DUF4145 domain-containing protein</fullName>
    </recommendedName>
</protein>
<accession>C0ZFG4</accession>
<dbReference type="AlphaFoldDB" id="C0ZFG4"/>
<evidence type="ECO:0000259" key="1">
    <source>
        <dbReference type="Pfam" id="PF13643"/>
    </source>
</evidence>
<reference evidence="2 3" key="1">
    <citation type="submission" date="2005-03" db="EMBL/GenBank/DDBJ databases">
        <title>Brevibacillus brevis strain 47, complete genome.</title>
        <authorList>
            <person name="Hosoyama A."/>
            <person name="Yamada R."/>
            <person name="Hongo Y."/>
            <person name="Terui Y."/>
            <person name="Ankai A."/>
            <person name="Masuyama W."/>
            <person name="Sekiguchi M."/>
            <person name="Takeda T."/>
            <person name="Asano K."/>
            <person name="Ohji S."/>
            <person name="Ichikawa N."/>
            <person name="Narita S."/>
            <person name="Aoki N."/>
            <person name="Miura H."/>
            <person name="Matsushita S."/>
            <person name="Sekigawa T."/>
            <person name="Yamagata H."/>
            <person name="Yoshikawa H."/>
            <person name="Udaka S."/>
            <person name="Tanikawa S."/>
            <person name="Fujita N."/>
        </authorList>
    </citation>
    <scope>NUCLEOTIDE SEQUENCE [LARGE SCALE GENOMIC DNA]</scope>
    <source>
        <strain evidence="3">47 / JCM 6285 / NBRC 100599</strain>
    </source>
</reference>
<keyword evidence="3" id="KW-1185">Reference proteome</keyword>
<sequence length="243" mass="27556">MNEEEVYHVLVCYHCGNKTQMRQIAHFDRHETENFLGFEELYSITFYTDWDLYLCPVCDNVTLLKTSKNTEERDPQDYSVIPRESILYPNVSIDDSGIPEKVRKSFEAALRIKNVEATLCAIGIRRTLEMMCKEKQASGKDLYHKLKDLSDKGVLPPIVNEMASVLRELGNEAAHGDEREFSDDLISSMIKFTHVILDYVYNLPDKLSGIQKHLSMTVEGSAELRGSTALRAEGVVVNSGDAE</sequence>
<dbReference type="KEGG" id="bbe:BBR47_35460"/>
<dbReference type="HOGENOM" id="CLU_1270729_0_0_9"/>
<dbReference type="Proteomes" id="UP000001877">
    <property type="component" value="Chromosome"/>
</dbReference>
<proteinExistence type="predicted"/>
<dbReference type="STRING" id="358681.BBR47_35460"/>
<dbReference type="Pfam" id="PF13643">
    <property type="entry name" value="DUF4145"/>
    <property type="match status" value="1"/>
</dbReference>
<dbReference type="eggNOG" id="COG1413">
    <property type="taxonomic scope" value="Bacteria"/>
</dbReference>
<gene>
    <name evidence="2" type="ordered locus">BBR47_35460</name>
</gene>
<organism evidence="2 3">
    <name type="scientific">Brevibacillus brevis (strain 47 / JCM 6285 / NBRC 100599)</name>
    <dbReference type="NCBI Taxonomy" id="358681"/>
    <lineage>
        <taxon>Bacteria</taxon>
        <taxon>Bacillati</taxon>
        <taxon>Bacillota</taxon>
        <taxon>Bacilli</taxon>
        <taxon>Bacillales</taxon>
        <taxon>Paenibacillaceae</taxon>
        <taxon>Brevibacillus</taxon>
    </lineage>
</organism>
<evidence type="ECO:0000313" key="3">
    <source>
        <dbReference type="Proteomes" id="UP000001877"/>
    </source>
</evidence>
<feature type="domain" description="DUF4145" evidence="1">
    <location>
        <begin position="108"/>
        <end position="194"/>
    </location>
</feature>
<evidence type="ECO:0000313" key="2">
    <source>
        <dbReference type="EMBL" id="BAH44523.1"/>
    </source>
</evidence>
<name>C0ZFG4_BREBN</name>
<dbReference type="RefSeq" id="WP_015891820.1">
    <property type="nucleotide sequence ID" value="NC_012491.1"/>
</dbReference>
<dbReference type="InterPro" id="IPR025285">
    <property type="entry name" value="DUF4145"/>
</dbReference>